<dbReference type="InterPro" id="IPR046349">
    <property type="entry name" value="C1-like_sf"/>
</dbReference>
<dbReference type="Proteomes" id="UP001630127">
    <property type="component" value="Unassembled WGS sequence"/>
</dbReference>
<sequence>MKVENCQHFSHNHILIPLKLDQGEKINCKACELLIIEPFHGCLSCNYYLHDHCLNPHRSLQHPSHPTHPLTLLPIPTYSTGAFTCNACGSHGTGFSYSCAHCEFDLHMNCALFLPARIRLLNKHPHELTLAFDFREIFACNICGAAVEKYLWRYYCGDCDFGIHLGCAKHNQQLQGLIRSTSNESTPTTQPPEAVDHAVDRLKEVMNEMTENQLALLRLQNQMHYSQAIADRGRWECPRY</sequence>
<comment type="caution">
    <text evidence="3">The sequence shown here is derived from an EMBL/GenBank/DDBJ whole genome shotgun (WGS) entry which is preliminary data.</text>
</comment>
<dbReference type="PANTHER" id="PTHR46288">
    <property type="entry name" value="PHORBOL-ESTER/DAG-TYPE DOMAIN-CONTAINING PROTEIN"/>
    <property type="match status" value="1"/>
</dbReference>
<dbReference type="InterPro" id="IPR004146">
    <property type="entry name" value="DC1"/>
</dbReference>
<gene>
    <name evidence="3" type="ORF">ACH5RR_000651</name>
</gene>
<feature type="domain" description="DC1" evidence="2">
    <location>
        <begin position="63"/>
        <end position="111"/>
    </location>
</feature>
<evidence type="ECO:0000259" key="2">
    <source>
        <dbReference type="Pfam" id="PF03107"/>
    </source>
</evidence>
<name>A0ABD3B185_9GENT</name>
<evidence type="ECO:0000313" key="3">
    <source>
        <dbReference type="EMBL" id="KAL3537285.1"/>
    </source>
</evidence>
<feature type="domain" description="DC1" evidence="2">
    <location>
        <begin position="123"/>
        <end position="168"/>
    </location>
</feature>
<dbReference type="SUPFAM" id="SSF57889">
    <property type="entry name" value="Cysteine-rich domain"/>
    <property type="match status" value="2"/>
</dbReference>
<accession>A0ABD3B185</accession>
<keyword evidence="4" id="KW-1185">Reference proteome</keyword>
<dbReference type="AlphaFoldDB" id="A0ABD3B185"/>
<dbReference type="EMBL" id="JBJUIK010000001">
    <property type="protein sequence ID" value="KAL3537285.1"/>
    <property type="molecule type" value="Genomic_DNA"/>
</dbReference>
<protein>
    <recommendedName>
        <fullName evidence="2">DC1 domain-containing protein</fullName>
    </recommendedName>
</protein>
<proteinExistence type="predicted"/>
<organism evidence="3 4">
    <name type="scientific">Cinchona calisaya</name>
    <dbReference type="NCBI Taxonomy" id="153742"/>
    <lineage>
        <taxon>Eukaryota</taxon>
        <taxon>Viridiplantae</taxon>
        <taxon>Streptophyta</taxon>
        <taxon>Embryophyta</taxon>
        <taxon>Tracheophyta</taxon>
        <taxon>Spermatophyta</taxon>
        <taxon>Magnoliopsida</taxon>
        <taxon>eudicotyledons</taxon>
        <taxon>Gunneridae</taxon>
        <taxon>Pentapetalae</taxon>
        <taxon>asterids</taxon>
        <taxon>lamiids</taxon>
        <taxon>Gentianales</taxon>
        <taxon>Rubiaceae</taxon>
        <taxon>Cinchonoideae</taxon>
        <taxon>Cinchoneae</taxon>
        <taxon>Cinchona</taxon>
    </lineage>
</organism>
<evidence type="ECO:0000313" key="4">
    <source>
        <dbReference type="Proteomes" id="UP001630127"/>
    </source>
</evidence>
<reference evidence="3 4" key="1">
    <citation type="submission" date="2024-11" db="EMBL/GenBank/DDBJ databases">
        <title>A near-complete genome assembly of Cinchona calisaya.</title>
        <authorList>
            <person name="Lian D.C."/>
            <person name="Zhao X.W."/>
            <person name="Wei L."/>
        </authorList>
    </citation>
    <scope>NUCLEOTIDE SEQUENCE [LARGE SCALE GENOMIC DNA]</scope>
    <source>
        <tissue evidence="3">Nenye</tissue>
    </source>
</reference>
<dbReference type="PANTHER" id="PTHR46288:SF29">
    <property type="entry name" value="DC1 DOMAIN-CONTAINING PROTEIN"/>
    <property type="match status" value="1"/>
</dbReference>
<keyword evidence="1" id="KW-0677">Repeat</keyword>
<dbReference type="Pfam" id="PF03107">
    <property type="entry name" value="C1_2"/>
    <property type="match status" value="2"/>
</dbReference>
<evidence type="ECO:0000256" key="1">
    <source>
        <dbReference type="ARBA" id="ARBA00022737"/>
    </source>
</evidence>